<organism evidence="2 3">
    <name type="scientific">Profundicola chukchiensis</name>
    <dbReference type="NCBI Taxonomy" id="2961959"/>
    <lineage>
        <taxon>Bacteria</taxon>
        <taxon>Pseudomonadati</taxon>
        <taxon>Bacteroidota</taxon>
        <taxon>Flavobacteriia</taxon>
        <taxon>Flavobacteriales</taxon>
        <taxon>Weeksellaceae</taxon>
        <taxon>Profundicola</taxon>
    </lineage>
</organism>
<dbReference type="SUPFAM" id="SSF103481">
    <property type="entry name" value="Multidrug resistance efflux transporter EmrE"/>
    <property type="match status" value="1"/>
</dbReference>
<dbReference type="AlphaFoldDB" id="A0A9X4RVT7"/>
<reference evidence="2" key="1">
    <citation type="submission" date="2022-07" db="EMBL/GenBank/DDBJ databases">
        <title>Description and genome-wide analysis of Profundicola chukchiensis gen. nov., sp. nov., marine bacteria isolated from bottom sediments of the Chukchi Sea.</title>
        <authorList>
            <person name="Romanenko L."/>
            <person name="Otstavnykh N."/>
            <person name="Kurilenko V."/>
            <person name="Eremeev V."/>
            <person name="Velansky P."/>
            <person name="Mikhailov V."/>
            <person name="Isaeva M."/>
        </authorList>
    </citation>
    <scope>NUCLEOTIDE SEQUENCE</scope>
    <source>
        <strain evidence="2">KMM 9713</strain>
    </source>
</reference>
<comment type="caution">
    <text evidence="2">The sequence shown here is derived from an EMBL/GenBank/DDBJ whole genome shotgun (WGS) entry which is preliminary data.</text>
</comment>
<feature type="non-terminal residue" evidence="2">
    <location>
        <position position="1"/>
    </location>
</feature>
<evidence type="ECO:0000313" key="2">
    <source>
        <dbReference type="EMBL" id="MDG4947071.1"/>
    </source>
</evidence>
<dbReference type="InterPro" id="IPR037185">
    <property type="entry name" value="EmrE-like"/>
</dbReference>
<evidence type="ECO:0000313" key="3">
    <source>
        <dbReference type="Proteomes" id="UP001152599"/>
    </source>
</evidence>
<feature type="non-terminal residue" evidence="2">
    <location>
        <position position="77"/>
    </location>
</feature>
<dbReference type="Proteomes" id="UP001152599">
    <property type="component" value="Unassembled WGS sequence"/>
</dbReference>
<name>A0A9X4RVT7_9FLAO</name>
<protein>
    <submittedName>
        <fullName evidence="2">EamA family transporter</fullName>
    </submittedName>
</protein>
<feature type="transmembrane region" description="Helical" evidence="1">
    <location>
        <begin position="59"/>
        <end position="76"/>
    </location>
</feature>
<gene>
    <name evidence="2" type="ORF">NMK71_11695</name>
</gene>
<keyword evidence="3" id="KW-1185">Reference proteome</keyword>
<sequence>DFTHGVLIDGQLPSVNPESALGDAITGSDWISLILLATLGQAIAWTFVQWGSVWLDPTLSAGILLLSPVSSVVIAWP</sequence>
<feature type="transmembrane region" description="Helical" evidence="1">
    <location>
        <begin position="30"/>
        <end position="47"/>
    </location>
</feature>
<proteinExistence type="predicted"/>
<keyword evidence="1" id="KW-0812">Transmembrane</keyword>
<keyword evidence="1" id="KW-1133">Transmembrane helix</keyword>
<dbReference type="EMBL" id="JANCMU010000030">
    <property type="protein sequence ID" value="MDG4947071.1"/>
    <property type="molecule type" value="Genomic_DNA"/>
</dbReference>
<keyword evidence="1" id="KW-0472">Membrane</keyword>
<accession>A0A9X4RVT7</accession>
<evidence type="ECO:0000256" key="1">
    <source>
        <dbReference type="SAM" id="Phobius"/>
    </source>
</evidence>